<dbReference type="OrthoDB" id="1185083at2"/>
<name>A0A5B7SUB0_9FLAO</name>
<evidence type="ECO:0000259" key="3">
    <source>
        <dbReference type="Pfam" id="PF25967"/>
    </source>
</evidence>
<keyword evidence="5" id="KW-1185">Reference proteome</keyword>
<feature type="domain" description="Multidrug resistance protein MdtA-like C-terminal permuted SH3" evidence="3">
    <location>
        <begin position="287"/>
        <end position="352"/>
    </location>
</feature>
<dbReference type="Gene3D" id="2.40.420.20">
    <property type="match status" value="1"/>
</dbReference>
<dbReference type="NCBIfam" id="TIGR01730">
    <property type="entry name" value="RND_mfp"/>
    <property type="match status" value="1"/>
</dbReference>
<evidence type="ECO:0000256" key="1">
    <source>
        <dbReference type="ARBA" id="ARBA00009477"/>
    </source>
</evidence>
<gene>
    <name evidence="4" type="ORF">FGM00_11025</name>
</gene>
<evidence type="ECO:0000259" key="2">
    <source>
        <dbReference type="Pfam" id="PF25954"/>
    </source>
</evidence>
<dbReference type="EMBL" id="CP040710">
    <property type="protein sequence ID" value="QCX00608.1"/>
    <property type="molecule type" value="Genomic_DNA"/>
</dbReference>
<dbReference type="PANTHER" id="PTHR30469">
    <property type="entry name" value="MULTIDRUG RESISTANCE PROTEIN MDTA"/>
    <property type="match status" value="1"/>
</dbReference>
<evidence type="ECO:0000313" key="4">
    <source>
        <dbReference type="EMBL" id="QCX00608.1"/>
    </source>
</evidence>
<sequence length="362" mass="38562">MNYFRHVILILLTVVAFNSCKEEEKKKAEVLRPVNYQIVGTSDAQKIRSFSGIARAGDEIELSFRSNGIITELNAKVGQKVKKGDLIAKLDNVQANLAYEQSVSALNSANSAMKTAKSAMDRVKSLYESGSQSLSDYEAAKNSYQSALDQYESARRNKSIQQSQISYGYIKAPKDGTIASAPGSLNANVSAGQVIAVLNAGEQINIMVGLPENVINKVQTGMEVAIALSSLGEYFKGSVLEVSPVVDANSSTYPVKIDIVTPTTAVKPGMAANVTFNFSTGEETADNSLVVPVKAVGEDGNGNFVFIVESEDGETGTVKKQTIEVGELTSNGFKIKSGLNGGEKIATAGLQTLLDGQKVRLQ</sequence>
<dbReference type="RefSeq" id="WP_138852953.1">
    <property type="nucleotide sequence ID" value="NZ_CP040710.1"/>
</dbReference>
<evidence type="ECO:0000313" key="5">
    <source>
        <dbReference type="Proteomes" id="UP000310017"/>
    </source>
</evidence>
<accession>A0A5B7SUB0</accession>
<dbReference type="Gene3D" id="2.40.30.170">
    <property type="match status" value="1"/>
</dbReference>
<feature type="domain" description="CusB-like beta-barrel" evidence="2">
    <location>
        <begin position="208"/>
        <end position="277"/>
    </location>
</feature>
<dbReference type="Proteomes" id="UP000310017">
    <property type="component" value="Chromosome"/>
</dbReference>
<dbReference type="Gene3D" id="1.10.287.470">
    <property type="entry name" value="Helix hairpin bin"/>
    <property type="match status" value="1"/>
</dbReference>
<dbReference type="InterPro" id="IPR058627">
    <property type="entry name" value="MdtA-like_C"/>
</dbReference>
<comment type="similarity">
    <text evidence="1">Belongs to the membrane fusion protein (MFP) (TC 8.A.1) family.</text>
</comment>
<protein>
    <submittedName>
        <fullName evidence="4">Efflux RND transporter periplasmic adaptor subunit</fullName>
    </submittedName>
</protein>
<dbReference type="Pfam" id="PF25954">
    <property type="entry name" value="Beta-barrel_RND_2"/>
    <property type="match status" value="1"/>
</dbReference>
<dbReference type="AlphaFoldDB" id="A0A5B7SUB0"/>
<dbReference type="GO" id="GO:1990281">
    <property type="term" value="C:efflux pump complex"/>
    <property type="evidence" value="ECO:0007669"/>
    <property type="project" value="TreeGrafter"/>
</dbReference>
<dbReference type="GO" id="GO:0015562">
    <property type="term" value="F:efflux transmembrane transporter activity"/>
    <property type="evidence" value="ECO:0007669"/>
    <property type="project" value="InterPro"/>
</dbReference>
<proteinExistence type="inferred from homology"/>
<dbReference type="KEGG" id="asag:FGM00_11025"/>
<organism evidence="4 5">
    <name type="scientific">Aggregatimonas sangjinii</name>
    <dbReference type="NCBI Taxonomy" id="2583587"/>
    <lineage>
        <taxon>Bacteria</taxon>
        <taxon>Pseudomonadati</taxon>
        <taxon>Bacteroidota</taxon>
        <taxon>Flavobacteriia</taxon>
        <taxon>Flavobacteriales</taxon>
        <taxon>Flavobacteriaceae</taxon>
        <taxon>Aggregatimonas</taxon>
    </lineage>
</organism>
<dbReference type="PANTHER" id="PTHR30469:SF20">
    <property type="entry name" value="EFFLUX RND TRANSPORTER PERIPLASMIC ADAPTOR SUBUNIT"/>
    <property type="match status" value="1"/>
</dbReference>
<dbReference type="InterPro" id="IPR058792">
    <property type="entry name" value="Beta-barrel_RND_2"/>
</dbReference>
<dbReference type="Gene3D" id="2.40.50.100">
    <property type="match status" value="1"/>
</dbReference>
<reference evidence="4 5" key="1">
    <citation type="submission" date="2019-05" db="EMBL/GenBank/DDBJ databases">
        <title>Genome sequencing of F202Z8.</title>
        <authorList>
            <person name="Kwon Y.M."/>
        </authorList>
    </citation>
    <scope>NUCLEOTIDE SEQUENCE [LARGE SCALE GENOMIC DNA]</scope>
    <source>
        <strain evidence="4 5">F202Z8</strain>
    </source>
</reference>
<dbReference type="Pfam" id="PF25967">
    <property type="entry name" value="RND-MFP_C"/>
    <property type="match status" value="1"/>
</dbReference>
<dbReference type="InterPro" id="IPR006143">
    <property type="entry name" value="RND_pump_MFP"/>
</dbReference>
<dbReference type="SUPFAM" id="SSF111369">
    <property type="entry name" value="HlyD-like secretion proteins"/>
    <property type="match status" value="1"/>
</dbReference>